<dbReference type="EMBL" id="CADCWC010000144">
    <property type="protein sequence ID" value="CAA9528930.1"/>
    <property type="molecule type" value="Genomic_DNA"/>
</dbReference>
<feature type="transmembrane region" description="Helical" evidence="7">
    <location>
        <begin position="79"/>
        <end position="98"/>
    </location>
</feature>
<feature type="transmembrane region" description="Helical" evidence="7">
    <location>
        <begin position="461"/>
        <end position="488"/>
    </location>
</feature>
<keyword evidence="3" id="KW-1003">Cell membrane</keyword>
<evidence type="ECO:0000256" key="3">
    <source>
        <dbReference type="ARBA" id="ARBA00022475"/>
    </source>
</evidence>
<feature type="transmembrane region" description="Helical" evidence="7">
    <location>
        <begin position="331"/>
        <end position="350"/>
    </location>
</feature>
<feature type="transmembrane region" description="Helical" evidence="7">
    <location>
        <begin position="12"/>
        <end position="35"/>
    </location>
</feature>
<keyword evidence="6 7" id="KW-0472">Membrane</keyword>
<feature type="domain" description="Major facilitator superfamily (MFS) profile" evidence="8">
    <location>
        <begin position="13"/>
        <end position="492"/>
    </location>
</feature>
<keyword evidence="5 7" id="KW-1133">Transmembrane helix</keyword>
<evidence type="ECO:0000256" key="1">
    <source>
        <dbReference type="ARBA" id="ARBA00004651"/>
    </source>
</evidence>
<comment type="subcellular location">
    <subcellularLocation>
        <location evidence="1">Cell membrane</location>
        <topology evidence="1">Multi-pass membrane protein</topology>
    </subcellularLocation>
</comment>
<keyword evidence="2" id="KW-0813">Transport</keyword>
<accession>A0A6J4TPX4</accession>
<feature type="transmembrane region" description="Helical" evidence="7">
    <location>
        <begin position="47"/>
        <end position="67"/>
    </location>
</feature>
<dbReference type="Pfam" id="PF07690">
    <property type="entry name" value="MFS_1"/>
    <property type="match status" value="1"/>
</dbReference>
<dbReference type="PROSITE" id="PS50850">
    <property type="entry name" value="MFS"/>
    <property type="match status" value="1"/>
</dbReference>
<name>A0A6J4TPX4_9ACTN</name>
<dbReference type="InterPro" id="IPR011701">
    <property type="entry name" value="MFS"/>
</dbReference>
<feature type="transmembrane region" description="Helical" evidence="7">
    <location>
        <begin position="104"/>
        <end position="125"/>
    </location>
</feature>
<feature type="transmembrane region" description="Helical" evidence="7">
    <location>
        <begin position="165"/>
        <end position="186"/>
    </location>
</feature>
<dbReference type="Gene3D" id="1.20.1720.10">
    <property type="entry name" value="Multidrug resistance protein D"/>
    <property type="match status" value="1"/>
</dbReference>
<dbReference type="InterPro" id="IPR020846">
    <property type="entry name" value="MFS_dom"/>
</dbReference>
<evidence type="ECO:0000313" key="9">
    <source>
        <dbReference type="EMBL" id="CAA9528930.1"/>
    </source>
</evidence>
<evidence type="ECO:0000256" key="7">
    <source>
        <dbReference type="SAM" id="Phobius"/>
    </source>
</evidence>
<feature type="transmembrane region" description="Helical" evidence="7">
    <location>
        <begin position="137"/>
        <end position="159"/>
    </location>
</feature>
<dbReference type="AlphaFoldDB" id="A0A6J4TPX4"/>
<proteinExistence type="predicted"/>
<evidence type="ECO:0000259" key="8">
    <source>
        <dbReference type="PROSITE" id="PS50850"/>
    </source>
</evidence>
<feature type="transmembrane region" description="Helical" evidence="7">
    <location>
        <begin position="230"/>
        <end position="247"/>
    </location>
</feature>
<dbReference type="InterPro" id="IPR004638">
    <property type="entry name" value="EmrB-like"/>
</dbReference>
<dbReference type="Gene3D" id="1.20.1250.20">
    <property type="entry name" value="MFS general substrate transporter like domains"/>
    <property type="match status" value="1"/>
</dbReference>
<organism evidence="9">
    <name type="scientific">uncultured Thermoleophilia bacterium</name>
    <dbReference type="NCBI Taxonomy" id="1497501"/>
    <lineage>
        <taxon>Bacteria</taxon>
        <taxon>Bacillati</taxon>
        <taxon>Actinomycetota</taxon>
        <taxon>Thermoleophilia</taxon>
        <taxon>environmental samples</taxon>
    </lineage>
</organism>
<dbReference type="GO" id="GO:0022857">
    <property type="term" value="F:transmembrane transporter activity"/>
    <property type="evidence" value="ECO:0007669"/>
    <property type="project" value="InterPro"/>
</dbReference>
<dbReference type="SUPFAM" id="SSF103473">
    <property type="entry name" value="MFS general substrate transporter"/>
    <property type="match status" value="1"/>
</dbReference>
<dbReference type="PANTHER" id="PTHR42718">
    <property type="entry name" value="MAJOR FACILITATOR SUPERFAMILY MULTIDRUG TRANSPORTER MFSC"/>
    <property type="match status" value="1"/>
</dbReference>
<dbReference type="PANTHER" id="PTHR42718:SF42">
    <property type="entry name" value="EXPORT PROTEIN"/>
    <property type="match status" value="1"/>
</dbReference>
<feature type="transmembrane region" description="Helical" evidence="7">
    <location>
        <begin position="268"/>
        <end position="290"/>
    </location>
</feature>
<protein>
    <submittedName>
        <fullName evidence="9">Uncharacterized MFS-type transporter</fullName>
    </submittedName>
</protein>
<dbReference type="GO" id="GO:0005886">
    <property type="term" value="C:plasma membrane"/>
    <property type="evidence" value="ECO:0007669"/>
    <property type="project" value="UniProtKB-SubCell"/>
</dbReference>
<dbReference type="NCBIfam" id="TIGR00711">
    <property type="entry name" value="efflux_EmrB"/>
    <property type="match status" value="1"/>
</dbReference>
<evidence type="ECO:0000256" key="4">
    <source>
        <dbReference type="ARBA" id="ARBA00022692"/>
    </source>
</evidence>
<dbReference type="PRINTS" id="PR01036">
    <property type="entry name" value="TCRTETB"/>
</dbReference>
<dbReference type="CDD" id="cd17321">
    <property type="entry name" value="MFS_MMR_MDR_like"/>
    <property type="match status" value="1"/>
</dbReference>
<evidence type="ECO:0000256" key="6">
    <source>
        <dbReference type="ARBA" id="ARBA00023136"/>
    </source>
</evidence>
<feature type="transmembrane region" description="Helical" evidence="7">
    <location>
        <begin position="198"/>
        <end position="218"/>
    </location>
</feature>
<evidence type="ECO:0000256" key="5">
    <source>
        <dbReference type="ARBA" id="ARBA00022989"/>
    </source>
</evidence>
<dbReference type="InterPro" id="IPR036259">
    <property type="entry name" value="MFS_trans_sf"/>
</dbReference>
<keyword evidence="4 7" id="KW-0812">Transmembrane</keyword>
<gene>
    <name evidence="9" type="ORF">AVDCRST_MAG79-739</name>
</gene>
<sequence>MHPDTIHRQRWWTLGVLSLALLVIGLDNTILNVALPSVRADLDATSGQLQWIVDSYLLVFAGLLLTAGSLGDRFGRKRALLTGLVIFGVGSAGSALAGSADALIGTRALMGIGAAFIMPSTLSILTNVFPPAERPRAIAIWAAVSGLGIALGPVSGGYLLEHFSWGSVFLVNVPFVLAAILAAVRLVPESSDPETPPLDLVGAGLSIVGLTSLVWGLIEASARGWTDPVILTSFASAALLAVAFVAHELRTTHPMLDVRMFSNPRFSGASGSIALVFFALMGTIFFLTQYLQLVLGYSPLEAGIRVIPVAVGLIVGAGLSTRLTVLLGTKVVVAGGLTTLAGALLLLSTAETTSGYGLVGTVLVLMGLGMGSAMAPATEAVMGSLPPEKASVGSAMNDTTRMVGGALGVAVLGGVLGSHYRSHVDVTGLDGPAAEAARDSLGGALQMAAGNDAVLASAQQAFVGGMTTATLAAAAVAFAGALFAAVVLPSRERSPGGALVGVPEPV</sequence>
<reference evidence="9" key="1">
    <citation type="submission" date="2020-02" db="EMBL/GenBank/DDBJ databases">
        <authorList>
            <person name="Meier V. D."/>
        </authorList>
    </citation>
    <scope>NUCLEOTIDE SEQUENCE</scope>
    <source>
        <strain evidence="9">AVDCRST_MAG79</strain>
    </source>
</reference>
<evidence type="ECO:0000256" key="2">
    <source>
        <dbReference type="ARBA" id="ARBA00022448"/>
    </source>
</evidence>
<feature type="transmembrane region" description="Helical" evidence="7">
    <location>
        <begin position="356"/>
        <end position="381"/>
    </location>
</feature>